<dbReference type="AlphaFoldDB" id="D4XSW1"/>
<keyword evidence="1" id="KW-1133">Transmembrane helix</keyword>
<comment type="caution">
    <text evidence="2">The sequence shown here is derived from an EMBL/GenBank/DDBJ whole genome shotgun (WGS) entry which is preliminary data.</text>
</comment>
<evidence type="ECO:0000313" key="2">
    <source>
        <dbReference type="EMBL" id="EFF81711.1"/>
    </source>
</evidence>
<proteinExistence type="predicted"/>
<organism evidence="2 3">
    <name type="scientific">Acinetobacter haemolyticus ATCC 19194</name>
    <dbReference type="NCBI Taxonomy" id="707232"/>
    <lineage>
        <taxon>Bacteria</taxon>
        <taxon>Pseudomonadati</taxon>
        <taxon>Pseudomonadota</taxon>
        <taxon>Gammaproteobacteria</taxon>
        <taxon>Moraxellales</taxon>
        <taxon>Moraxellaceae</taxon>
        <taxon>Acinetobacter</taxon>
    </lineage>
</organism>
<name>D4XSW1_ACIHA</name>
<feature type="transmembrane region" description="Helical" evidence="1">
    <location>
        <begin position="6"/>
        <end position="28"/>
    </location>
</feature>
<keyword evidence="1" id="KW-0472">Membrane</keyword>
<reference evidence="3" key="1">
    <citation type="submission" date="2010-03" db="EMBL/GenBank/DDBJ databases">
        <title>Complete sequence of Mobiluncus curtisii ATCC 43063.</title>
        <authorList>
            <person name="Muzny D."/>
            <person name="Qin X."/>
            <person name="Deng J."/>
            <person name="Jiang H."/>
            <person name="Liu Y."/>
            <person name="Qu J."/>
            <person name="Song X.-Z."/>
            <person name="Zhang L."/>
            <person name="Thornton R."/>
            <person name="Coyle M."/>
            <person name="Francisco L."/>
            <person name="Jackson L."/>
            <person name="Javaid M."/>
            <person name="Korchina V."/>
            <person name="Kovar C."/>
            <person name="Mata R."/>
            <person name="Mathew T."/>
            <person name="Ngo R."/>
            <person name="Nguyen L."/>
            <person name="Nguyen N."/>
            <person name="Okwuonu G."/>
            <person name="Ongeri F."/>
            <person name="Pham C."/>
            <person name="Simmons D."/>
            <person name="Wilczek-Boney K."/>
            <person name="Hale W."/>
            <person name="Jakkamsetti A."/>
            <person name="Pham P."/>
            <person name="Ruth R."/>
            <person name="San Lucas F."/>
            <person name="Warren J."/>
            <person name="Zhang J."/>
            <person name="Zhao Z."/>
            <person name="Zhou C."/>
            <person name="Zhu D."/>
            <person name="Lee S."/>
            <person name="Bess C."/>
            <person name="Blankenburg K."/>
            <person name="Forbes L."/>
            <person name="Fu Q."/>
            <person name="Gubbala S."/>
            <person name="Hirani K."/>
            <person name="Jayaseelan J.C."/>
            <person name="Lara F."/>
            <person name="Munidasa M."/>
            <person name="Palculict T."/>
            <person name="Patil S."/>
            <person name="Pu L.-L."/>
            <person name="Saada N."/>
            <person name="Tang L."/>
            <person name="Weissenberger G."/>
            <person name="Zhu Y."/>
            <person name="Hemphill L."/>
            <person name="Shang Y."/>
            <person name="Youmans B."/>
            <person name="Ayvaz T."/>
            <person name="Ross M."/>
            <person name="Santibanez J."/>
            <person name="Aqrawi P."/>
            <person name="Gross S."/>
            <person name="Joshi V."/>
            <person name="Fowler G."/>
            <person name="Nazareth L."/>
            <person name="Reid J."/>
            <person name="Worley K."/>
            <person name="Petrosino J."/>
            <person name="Highlander S."/>
            <person name="Gibbs R."/>
            <person name="Gibbs R."/>
        </authorList>
    </citation>
    <scope>NUCLEOTIDE SEQUENCE [LARGE SCALE GENOMIC DNA]</scope>
    <source>
        <strain evidence="3">ATCC 19194</strain>
    </source>
</reference>
<gene>
    <name evidence="2" type="ORF">HMP0015_2803</name>
</gene>
<accession>D4XSW1</accession>
<dbReference type="EMBL" id="ADMT01000209">
    <property type="protein sequence ID" value="EFF81711.1"/>
    <property type="molecule type" value="Genomic_DNA"/>
</dbReference>
<dbReference type="HOGENOM" id="CLU_3245817_0_0_6"/>
<sequence>MYKNTLVFILIDFNTVAQAIFFTVLLNVSVNKSRNLKMNELQ</sequence>
<keyword evidence="1" id="KW-0812">Transmembrane</keyword>
<protein>
    <submittedName>
        <fullName evidence="2">Uncharacterized protein</fullName>
    </submittedName>
</protein>
<dbReference type="Proteomes" id="UP000003085">
    <property type="component" value="Unassembled WGS sequence"/>
</dbReference>
<evidence type="ECO:0000313" key="3">
    <source>
        <dbReference type="Proteomes" id="UP000003085"/>
    </source>
</evidence>
<evidence type="ECO:0000256" key="1">
    <source>
        <dbReference type="SAM" id="Phobius"/>
    </source>
</evidence>